<evidence type="ECO:0000313" key="1">
    <source>
        <dbReference type="EMBL" id="VFB20687.1"/>
    </source>
</evidence>
<dbReference type="Proteomes" id="UP000330809">
    <property type="component" value="Unassembled WGS sequence"/>
</dbReference>
<sequence length="62" mass="7032">MQSLESVPRFIEPGDDQGECLTLPLYVSRQMDEATRPAREARKQLFAAAVLQQKREEALKKG</sequence>
<dbReference type="RefSeq" id="WP_095003382.1">
    <property type="nucleotide sequence ID" value="NZ_CAACYJ010000039.1"/>
</dbReference>
<name>A0A449IMP0_PSEFR</name>
<accession>A0A449IMP0</accession>
<protein>
    <submittedName>
        <fullName evidence="1">Uncharacterized protein</fullName>
    </submittedName>
</protein>
<proteinExistence type="predicted"/>
<evidence type="ECO:0000313" key="2">
    <source>
        <dbReference type="Proteomes" id="UP000330809"/>
    </source>
</evidence>
<dbReference type="EMBL" id="CAACYJ010000039">
    <property type="protein sequence ID" value="VFB20687.1"/>
    <property type="molecule type" value="Genomic_DNA"/>
</dbReference>
<reference evidence="1 2" key="1">
    <citation type="submission" date="2019-02" db="EMBL/GenBank/DDBJ databases">
        <authorList>
            <consortium name="Pathogen Informatics"/>
        </authorList>
    </citation>
    <scope>NUCLEOTIDE SEQUENCE [LARGE SCALE GENOMIC DNA]</scope>
    <source>
        <strain evidence="1 2">3012STDY7103891</strain>
    </source>
</reference>
<gene>
    <name evidence="1" type="ORF">NCTC10754_03315</name>
</gene>
<organism evidence="1 2">
    <name type="scientific">Pseudomonas fragi</name>
    <dbReference type="NCBI Taxonomy" id="296"/>
    <lineage>
        <taxon>Bacteria</taxon>
        <taxon>Pseudomonadati</taxon>
        <taxon>Pseudomonadota</taxon>
        <taxon>Gammaproteobacteria</taxon>
        <taxon>Pseudomonadales</taxon>
        <taxon>Pseudomonadaceae</taxon>
        <taxon>Pseudomonas</taxon>
    </lineage>
</organism>
<dbReference type="AlphaFoldDB" id="A0A449IMP0"/>